<evidence type="ECO:0000256" key="3">
    <source>
        <dbReference type="ARBA" id="ARBA00022737"/>
    </source>
</evidence>
<comment type="caution">
    <text evidence="14">The sequence shown here is derived from an EMBL/GenBank/DDBJ whole genome shotgun (WGS) entry which is preliminary data.</text>
</comment>
<keyword evidence="7" id="KW-0234">DNA repair</keyword>
<keyword evidence="3" id="KW-0677">Repeat</keyword>
<comment type="subcellular location">
    <subcellularLocation>
        <location evidence="1">Nucleus</location>
    </subcellularLocation>
</comment>
<dbReference type="PROSITE" id="PS50172">
    <property type="entry name" value="BRCT"/>
    <property type="match status" value="2"/>
</dbReference>
<dbReference type="GO" id="GO:0004842">
    <property type="term" value="F:ubiquitin-protein transferase activity"/>
    <property type="evidence" value="ECO:0007669"/>
    <property type="project" value="TreeGrafter"/>
</dbReference>
<evidence type="ECO:0000259" key="13">
    <source>
        <dbReference type="PROSITE" id="PS51805"/>
    </source>
</evidence>
<keyword evidence="8" id="KW-0539">Nucleus</keyword>
<organism evidence="14 15">
    <name type="scientific">Adiantum capillus-veneris</name>
    <name type="common">Maidenhair fern</name>
    <dbReference type="NCBI Taxonomy" id="13818"/>
    <lineage>
        <taxon>Eukaryota</taxon>
        <taxon>Viridiplantae</taxon>
        <taxon>Streptophyta</taxon>
        <taxon>Embryophyta</taxon>
        <taxon>Tracheophyta</taxon>
        <taxon>Polypodiopsida</taxon>
        <taxon>Polypodiidae</taxon>
        <taxon>Polypodiales</taxon>
        <taxon>Pteridineae</taxon>
        <taxon>Pteridaceae</taxon>
        <taxon>Vittarioideae</taxon>
        <taxon>Adiantum</taxon>
    </lineage>
</organism>
<sequence>MALLGSDAHQLDRLGRELKCPICLSLFKEAASLTCNHSFCRSCIIQSMKSNSACPICKVHTTRREVRAAPQMDSLVSIFVSMGGAAGLDIMASQNVTIGNEAVQAQTSKAGISKGRDALSNITNFPDSRQKTKKKAKSPDCIFKGAIPAKKRIQVPEPSSLGGEFEAHKDKNHHNSHSSAEKGGHNVLSGGSRSNTCKRKVKEKEPPSEAEVANCISSSSRRAAKRAKSQNPSIEQACSKAAITEESDKEGKSRKPSTEPVSNTTKTRKRKGKEVMRLPCSQPSSHHAKEIAVMPVKDDSSRRKLDPFFWLRDESSQDTEALQITQLTVTQSTVRPNFSDLKDSDDDQDVDANEEFSNRIGDCMPASYDSDDFDWTQLPCSPEIKCSPIKDQGPQNDLVVDLPLETSQLVATEGLPNNDQNLHNRASQEIISTKSLVDTVSRVALIAQDNHSTFLKQNRKRRKSGRLESVLLKPDKSLVSVCSSKNSAKSSQNQSVEERQIIVRGCNGFQTAKQSPPTTNLAKEMVQFNLKACSSKKTEKLKEPYRSKMELIKEDDGKKSKNLIEGSEKADNVAESQLSVCVFCRSSKSSQITGPMMHYNREGTPLKEPELKEKIVHVHKHCAEWAPDVYFVEDQAKNLHVEVARGLKIKCSSCGKRGAALGCCIKRCRKSYHYPCARALSCRWEEECFIMLCPEHRAESFPARKRRQRGLSKAAHNPRSKLKAGEQGHSGSQEMLSPRWACVQSSKWLLCGSALDSDGKNQLAAFAKITGATVSKAWSSNVTHVIAGVDEQGAARRTMKYLMAILEGKWILNMEWVAACLEAGNPVSEEPYEIGVDIHGALGGPKQGRLAATGKEPKLFGKMQFYFMPDFSPSYRGDLQALVVAGGGVILQRKPVLLETDARQRTTVVVYHNESPSNVKKVEERKIVCKRQEEAKRLALSVGASVVPHQWILDCIGVSKVLSVEHQTRVS</sequence>
<dbReference type="GO" id="GO:0008270">
    <property type="term" value="F:zinc ion binding"/>
    <property type="evidence" value="ECO:0007669"/>
    <property type="project" value="UniProtKB-KW"/>
</dbReference>
<dbReference type="GO" id="GO:0045944">
    <property type="term" value="P:positive regulation of transcription by RNA polymerase II"/>
    <property type="evidence" value="ECO:0007669"/>
    <property type="project" value="TreeGrafter"/>
</dbReference>
<dbReference type="InterPro" id="IPR017907">
    <property type="entry name" value="Znf_RING_CS"/>
</dbReference>
<evidence type="ECO:0008006" key="16">
    <source>
        <dbReference type="Google" id="ProtNLM"/>
    </source>
</evidence>
<evidence type="ECO:0000313" key="15">
    <source>
        <dbReference type="Proteomes" id="UP000886520"/>
    </source>
</evidence>
<dbReference type="InterPro" id="IPR034732">
    <property type="entry name" value="EPHD"/>
</dbReference>
<keyword evidence="15" id="KW-1185">Reference proteome</keyword>
<gene>
    <name evidence="14" type="ORF">GOP47_0012625</name>
</gene>
<evidence type="ECO:0000256" key="9">
    <source>
        <dbReference type="PROSITE-ProRule" id="PRU00175"/>
    </source>
</evidence>
<dbReference type="PROSITE" id="PS00518">
    <property type="entry name" value="ZF_RING_1"/>
    <property type="match status" value="1"/>
</dbReference>
<dbReference type="Gene3D" id="3.40.50.10190">
    <property type="entry name" value="BRCT domain"/>
    <property type="match status" value="2"/>
</dbReference>
<evidence type="ECO:0000313" key="14">
    <source>
        <dbReference type="EMBL" id="KAI5072519.1"/>
    </source>
</evidence>
<dbReference type="SMART" id="SM00292">
    <property type="entry name" value="BRCT"/>
    <property type="match status" value="2"/>
</dbReference>
<keyword evidence="4" id="KW-0227">DNA damage</keyword>
<dbReference type="FunFam" id="3.40.50.10190:FF:000006">
    <property type="entry name" value="Breast cancer type 1 susceptibility protein homolog"/>
    <property type="match status" value="1"/>
</dbReference>
<evidence type="ECO:0000259" key="12">
    <source>
        <dbReference type="PROSITE" id="PS50172"/>
    </source>
</evidence>
<name>A0A9D4ZEK9_ADICA</name>
<feature type="domain" description="RING-type" evidence="11">
    <location>
        <begin position="20"/>
        <end position="58"/>
    </location>
</feature>
<dbReference type="SUPFAM" id="SSF57850">
    <property type="entry name" value="RING/U-box"/>
    <property type="match status" value="1"/>
</dbReference>
<feature type="region of interest" description="Disordered" evidence="10">
    <location>
        <begin position="121"/>
        <end position="287"/>
    </location>
</feature>
<feature type="domain" description="BRCT" evidence="12">
    <location>
        <begin position="855"/>
        <end position="969"/>
    </location>
</feature>
<dbReference type="InterPro" id="IPR001357">
    <property type="entry name" value="BRCT_dom"/>
</dbReference>
<evidence type="ECO:0000256" key="7">
    <source>
        <dbReference type="ARBA" id="ARBA00023204"/>
    </source>
</evidence>
<dbReference type="CDD" id="cd17734">
    <property type="entry name" value="BRCT_Bard1_rpt1"/>
    <property type="match status" value="1"/>
</dbReference>
<dbReference type="Gene3D" id="3.30.40.10">
    <property type="entry name" value="Zinc/RING finger domain, C3HC4 (zinc finger)"/>
    <property type="match status" value="2"/>
</dbReference>
<evidence type="ECO:0000256" key="1">
    <source>
        <dbReference type="ARBA" id="ARBA00004123"/>
    </source>
</evidence>
<dbReference type="PANTHER" id="PTHR13763">
    <property type="entry name" value="BREAST CANCER TYPE 1 SUSCEPTIBILITY PROTEIN BRCA1"/>
    <property type="match status" value="1"/>
</dbReference>
<evidence type="ECO:0000259" key="11">
    <source>
        <dbReference type="PROSITE" id="PS50089"/>
    </source>
</evidence>
<dbReference type="InterPro" id="IPR036420">
    <property type="entry name" value="BRCT_dom_sf"/>
</dbReference>
<accession>A0A9D4ZEK9</accession>
<dbReference type="PROSITE" id="PS50089">
    <property type="entry name" value="ZF_RING_2"/>
    <property type="match status" value="1"/>
</dbReference>
<keyword evidence="6" id="KW-0862">Zinc</keyword>
<evidence type="ECO:0000256" key="6">
    <source>
        <dbReference type="ARBA" id="ARBA00022833"/>
    </source>
</evidence>
<dbReference type="OrthoDB" id="2384350at2759"/>
<dbReference type="PANTHER" id="PTHR13763:SF0">
    <property type="entry name" value="BREAST CANCER TYPE 1 SUSCEPTIBILITY PROTEIN"/>
    <property type="match status" value="1"/>
</dbReference>
<dbReference type="GO" id="GO:0005634">
    <property type="term" value="C:nucleus"/>
    <property type="evidence" value="ECO:0007669"/>
    <property type="project" value="UniProtKB-SubCell"/>
</dbReference>
<dbReference type="PROSITE" id="PS51805">
    <property type="entry name" value="EPHD"/>
    <property type="match status" value="1"/>
</dbReference>
<dbReference type="Pfam" id="PF13771">
    <property type="entry name" value="zf-HC5HC2H"/>
    <property type="match status" value="1"/>
</dbReference>
<evidence type="ECO:0000256" key="10">
    <source>
        <dbReference type="SAM" id="MobiDB-lite"/>
    </source>
</evidence>
<evidence type="ECO:0000256" key="5">
    <source>
        <dbReference type="ARBA" id="ARBA00022771"/>
    </source>
</evidence>
<feature type="domain" description="BRCT" evidence="12">
    <location>
        <begin position="749"/>
        <end position="834"/>
    </location>
</feature>
<feature type="region of interest" description="Disordered" evidence="10">
    <location>
        <begin position="704"/>
        <end position="733"/>
    </location>
</feature>
<reference evidence="14" key="1">
    <citation type="submission" date="2021-01" db="EMBL/GenBank/DDBJ databases">
        <title>Adiantum capillus-veneris genome.</title>
        <authorList>
            <person name="Fang Y."/>
            <person name="Liao Q."/>
        </authorList>
    </citation>
    <scope>NUCLEOTIDE SEQUENCE</scope>
    <source>
        <strain evidence="14">H3</strain>
        <tissue evidence="14">Leaf</tissue>
    </source>
</reference>
<keyword evidence="5 9" id="KW-0863">Zinc-finger</keyword>
<dbReference type="SMART" id="SM00184">
    <property type="entry name" value="RING"/>
    <property type="match status" value="1"/>
</dbReference>
<proteinExistence type="predicted"/>
<dbReference type="SUPFAM" id="SSF52113">
    <property type="entry name" value="BRCT domain"/>
    <property type="match status" value="2"/>
</dbReference>
<dbReference type="Pfam" id="PF00533">
    <property type="entry name" value="BRCT"/>
    <property type="match status" value="1"/>
</dbReference>
<protein>
    <recommendedName>
        <fullName evidence="16">RING-type E3 ubiquitin transferase BRCA1</fullName>
    </recommendedName>
</protein>
<evidence type="ECO:0000256" key="8">
    <source>
        <dbReference type="ARBA" id="ARBA00023242"/>
    </source>
</evidence>
<keyword evidence="2" id="KW-0479">Metal-binding</keyword>
<dbReference type="Pfam" id="PF16589">
    <property type="entry name" value="BRCT_2"/>
    <property type="match status" value="1"/>
</dbReference>
<feature type="domain" description="PHD-type" evidence="13">
    <location>
        <begin position="578"/>
        <end position="697"/>
    </location>
</feature>
<dbReference type="InterPro" id="IPR013083">
    <property type="entry name" value="Znf_RING/FYVE/PHD"/>
</dbReference>
<evidence type="ECO:0000256" key="4">
    <source>
        <dbReference type="ARBA" id="ARBA00022763"/>
    </source>
</evidence>
<dbReference type="AlphaFoldDB" id="A0A9D4ZEK9"/>
<dbReference type="GO" id="GO:0000724">
    <property type="term" value="P:double-strand break repair via homologous recombination"/>
    <property type="evidence" value="ECO:0007669"/>
    <property type="project" value="TreeGrafter"/>
</dbReference>
<dbReference type="EMBL" id="JABFUD020000012">
    <property type="protein sequence ID" value="KAI5072519.1"/>
    <property type="molecule type" value="Genomic_DNA"/>
</dbReference>
<dbReference type="Pfam" id="PF13923">
    <property type="entry name" value="zf-C3HC4_2"/>
    <property type="match status" value="1"/>
</dbReference>
<feature type="compositionally biased region" description="Basic residues" evidence="10">
    <location>
        <begin position="704"/>
        <end position="722"/>
    </location>
</feature>
<dbReference type="Proteomes" id="UP000886520">
    <property type="component" value="Chromosome 12"/>
</dbReference>
<evidence type="ECO:0000256" key="2">
    <source>
        <dbReference type="ARBA" id="ARBA00022723"/>
    </source>
</evidence>
<dbReference type="InterPro" id="IPR031099">
    <property type="entry name" value="BRCA1-associated"/>
</dbReference>
<dbReference type="InterPro" id="IPR001841">
    <property type="entry name" value="Znf_RING"/>
</dbReference>